<evidence type="ECO:0000313" key="1">
    <source>
        <dbReference type="EMBL" id="WYJ91450.1"/>
    </source>
</evidence>
<dbReference type="EMBL" id="CP147247">
    <property type="protein sequence ID" value="WYJ91450.1"/>
    <property type="molecule type" value="Genomic_DNA"/>
</dbReference>
<dbReference type="RefSeq" id="WP_339101693.1">
    <property type="nucleotide sequence ID" value="NZ_CP147247.1"/>
</dbReference>
<dbReference type="Proteomes" id="UP000195141">
    <property type="component" value="Chromosome"/>
</dbReference>
<reference evidence="1" key="2">
    <citation type="submission" date="2024-03" db="EMBL/GenBank/DDBJ databases">
        <title>The Genome Sequence of Enterococcus sp. DIV0242b.</title>
        <authorList>
            <consortium name="The Broad Institute Genomics Platform"/>
            <consortium name="The Broad Institute Microbial Omics Core"/>
            <consortium name="The Broad Institute Genomic Center for Infectious Diseases"/>
            <person name="Earl A."/>
            <person name="Manson A."/>
            <person name="Gilmore M."/>
            <person name="Schwartman J."/>
            <person name="Shea T."/>
            <person name="Abouelleil A."/>
            <person name="Cao P."/>
            <person name="Chapman S."/>
            <person name="Cusick C."/>
            <person name="Young S."/>
            <person name="Neafsey D."/>
            <person name="Nusbaum C."/>
            <person name="Birren B."/>
        </authorList>
    </citation>
    <scope>NUCLEOTIDE SEQUENCE</scope>
    <source>
        <strain evidence="1">9E7_DIV0242</strain>
    </source>
</reference>
<name>A0AAQ3W175_9ENTE</name>
<keyword evidence="2" id="KW-1185">Reference proteome</keyword>
<dbReference type="AlphaFoldDB" id="A0AAQ3W175"/>
<proteinExistence type="predicted"/>
<gene>
    <name evidence="1" type="ORF">A5888_003218</name>
</gene>
<accession>A0AAQ3W175</accession>
<organism evidence="1 2">
    <name type="scientific">Candidatus Enterococcus clewellii</name>
    <dbReference type="NCBI Taxonomy" id="1834193"/>
    <lineage>
        <taxon>Bacteria</taxon>
        <taxon>Bacillati</taxon>
        <taxon>Bacillota</taxon>
        <taxon>Bacilli</taxon>
        <taxon>Lactobacillales</taxon>
        <taxon>Enterococcaceae</taxon>
        <taxon>Enterococcus</taxon>
    </lineage>
</organism>
<sequence>MEIKIVNNFIMINDAPLEEIQIDNSKLIVLFDDFNEDRWIFKTTNIAFRLIALDYTKPSVYVIDRLNLSHGRFYKYILEITDSPWIKELERKSSNEPIGCFKNFHHYVLFLGDNLCEILSSDIGILKQMKP</sequence>
<reference evidence="1" key="1">
    <citation type="submission" date="2017-05" db="EMBL/GenBank/DDBJ databases">
        <authorList>
            <consortium name="The Broad Institute Genomics Platform"/>
            <consortium name="The Broad Institute Genomic Center for Infectious Diseases"/>
            <person name="Earl A."/>
            <person name="Manson A."/>
            <person name="Schwartman J."/>
            <person name="Gilmore M."/>
            <person name="Abouelleil A."/>
            <person name="Cao P."/>
            <person name="Chapman S."/>
            <person name="Cusick C."/>
            <person name="Shea T."/>
            <person name="Young S."/>
            <person name="Neafsey D."/>
            <person name="Nusbaum C."/>
            <person name="Birren B."/>
        </authorList>
    </citation>
    <scope>NUCLEOTIDE SEQUENCE</scope>
    <source>
        <strain evidence="1">9E7_DIV0242</strain>
    </source>
</reference>
<protein>
    <submittedName>
        <fullName evidence="1">Uncharacterized protein</fullName>
    </submittedName>
</protein>
<evidence type="ECO:0000313" key="2">
    <source>
        <dbReference type="Proteomes" id="UP000195141"/>
    </source>
</evidence>